<dbReference type="Proteomes" id="UP000299102">
    <property type="component" value="Unassembled WGS sequence"/>
</dbReference>
<evidence type="ECO:0000313" key="2">
    <source>
        <dbReference type="Proteomes" id="UP000299102"/>
    </source>
</evidence>
<dbReference type="OrthoDB" id="10038259at2759"/>
<evidence type="ECO:0000313" key="1">
    <source>
        <dbReference type="EMBL" id="GBP78630.1"/>
    </source>
</evidence>
<proteinExistence type="predicted"/>
<dbReference type="EMBL" id="BGZK01001377">
    <property type="protein sequence ID" value="GBP78630.1"/>
    <property type="molecule type" value="Genomic_DNA"/>
</dbReference>
<gene>
    <name evidence="1" type="ORF">EVAR_80640_1</name>
</gene>
<comment type="caution">
    <text evidence="1">The sequence shown here is derived from an EMBL/GenBank/DDBJ whole genome shotgun (WGS) entry which is preliminary data.</text>
</comment>
<keyword evidence="2" id="KW-1185">Reference proteome</keyword>
<dbReference type="AlphaFoldDB" id="A0A4C1YTY6"/>
<organism evidence="1 2">
    <name type="scientific">Eumeta variegata</name>
    <name type="common">Bagworm moth</name>
    <name type="synonym">Eumeta japonica</name>
    <dbReference type="NCBI Taxonomy" id="151549"/>
    <lineage>
        <taxon>Eukaryota</taxon>
        <taxon>Metazoa</taxon>
        <taxon>Ecdysozoa</taxon>
        <taxon>Arthropoda</taxon>
        <taxon>Hexapoda</taxon>
        <taxon>Insecta</taxon>
        <taxon>Pterygota</taxon>
        <taxon>Neoptera</taxon>
        <taxon>Endopterygota</taxon>
        <taxon>Lepidoptera</taxon>
        <taxon>Glossata</taxon>
        <taxon>Ditrysia</taxon>
        <taxon>Tineoidea</taxon>
        <taxon>Psychidae</taxon>
        <taxon>Oiketicinae</taxon>
        <taxon>Eumeta</taxon>
    </lineage>
</organism>
<name>A0A4C1YTY6_EUMVA</name>
<sequence>MITVDEFKQAVQNSCVGRKYEEFPQNVEFDSDYERIDQSAVNTKTPALRLGGRGSLSCCGRRDGDNAR</sequence>
<protein>
    <submittedName>
        <fullName evidence="1">Uncharacterized protein</fullName>
    </submittedName>
</protein>
<accession>A0A4C1YTY6</accession>
<reference evidence="1 2" key="1">
    <citation type="journal article" date="2019" name="Commun. Biol.">
        <title>The bagworm genome reveals a unique fibroin gene that provides high tensile strength.</title>
        <authorList>
            <person name="Kono N."/>
            <person name="Nakamura H."/>
            <person name="Ohtoshi R."/>
            <person name="Tomita M."/>
            <person name="Numata K."/>
            <person name="Arakawa K."/>
        </authorList>
    </citation>
    <scope>NUCLEOTIDE SEQUENCE [LARGE SCALE GENOMIC DNA]</scope>
</reference>